<dbReference type="PANTHER" id="PTHR44167">
    <property type="entry name" value="OVARIAN-SPECIFIC SERINE/THREONINE-PROTEIN KINASE LOK-RELATED"/>
    <property type="match status" value="1"/>
</dbReference>
<dbReference type="Proteomes" id="UP000029665">
    <property type="component" value="Unassembled WGS sequence"/>
</dbReference>
<dbReference type="HOGENOM" id="CLU_000288_118_3_1"/>
<evidence type="ECO:0000256" key="2">
    <source>
        <dbReference type="ARBA" id="ARBA00022527"/>
    </source>
</evidence>
<dbReference type="GO" id="GO:0004674">
    <property type="term" value="F:protein serine/threonine kinase activity"/>
    <property type="evidence" value="ECO:0007669"/>
    <property type="project" value="UniProtKB-KW"/>
</dbReference>
<dbReference type="AlphaFoldDB" id="A0A060S5U1"/>
<dbReference type="EMBL" id="CCBP010000049">
    <property type="protein sequence ID" value="CDO69581.1"/>
    <property type="molecule type" value="Genomic_DNA"/>
</dbReference>
<keyword evidence="4" id="KW-0547">Nucleotide-binding</keyword>
<evidence type="ECO:0000256" key="6">
    <source>
        <dbReference type="ARBA" id="ARBA00022840"/>
    </source>
</evidence>
<keyword evidence="6" id="KW-0067">ATP-binding</keyword>
<dbReference type="EC" id="2.7.11.1" evidence="1"/>
<keyword evidence="3" id="KW-0808">Transferase</keyword>
<dbReference type="GO" id="GO:0044773">
    <property type="term" value="P:mitotic DNA damage checkpoint signaling"/>
    <property type="evidence" value="ECO:0007669"/>
    <property type="project" value="TreeGrafter"/>
</dbReference>
<dbReference type="InterPro" id="IPR011009">
    <property type="entry name" value="Kinase-like_dom_sf"/>
</dbReference>
<dbReference type="GO" id="GO:0005524">
    <property type="term" value="F:ATP binding"/>
    <property type="evidence" value="ECO:0007669"/>
    <property type="project" value="UniProtKB-KW"/>
</dbReference>
<dbReference type="PANTHER" id="PTHR44167:SF23">
    <property type="entry name" value="CDC7 KINASE, ISOFORM A-RELATED"/>
    <property type="match status" value="1"/>
</dbReference>
<gene>
    <name evidence="10" type="ORF">BN946_scf184759.g21</name>
</gene>
<dbReference type="InterPro" id="IPR000719">
    <property type="entry name" value="Prot_kinase_dom"/>
</dbReference>
<keyword evidence="7" id="KW-0175">Coiled coil</keyword>
<dbReference type="InterPro" id="IPR008271">
    <property type="entry name" value="Ser/Thr_kinase_AS"/>
</dbReference>
<comment type="caution">
    <text evidence="10">The sequence shown here is derived from an EMBL/GenBank/DDBJ whole genome shotgun (WGS) entry which is preliminary data.</text>
</comment>
<feature type="domain" description="Protein kinase" evidence="9">
    <location>
        <begin position="160"/>
        <end position="371"/>
    </location>
</feature>
<keyword evidence="2" id="KW-0723">Serine/threonine-protein kinase</keyword>
<reference evidence="10" key="1">
    <citation type="submission" date="2014-01" db="EMBL/GenBank/DDBJ databases">
        <title>The genome of the white-rot fungus Pycnoporus cinnabarinus: a basidiomycete model with a versatile arsenal for lignocellulosic biomass breakdown.</title>
        <authorList>
            <person name="Levasseur A."/>
            <person name="Lomascolo A."/>
            <person name="Ruiz-Duenas F.J."/>
            <person name="Uzan E."/>
            <person name="Piumi F."/>
            <person name="Kues U."/>
            <person name="Ram A.F.J."/>
            <person name="Murat C."/>
            <person name="Haon M."/>
            <person name="Benoit I."/>
            <person name="Arfi Y."/>
            <person name="Chevret D."/>
            <person name="Drula E."/>
            <person name="Kwon M.J."/>
            <person name="Gouret P."/>
            <person name="Lesage-Meessen L."/>
            <person name="Lombard V."/>
            <person name="Mariette J."/>
            <person name="Noirot C."/>
            <person name="Park J."/>
            <person name="Patyshakuliyeva A."/>
            <person name="Wieneger R.A.B."/>
            <person name="Wosten H.A.B."/>
            <person name="Martin F."/>
            <person name="Coutinho P.M."/>
            <person name="de Vries R."/>
            <person name="Martinez A.T."/>
            <person name="Klopp C."/>
            <person name="Pontarotti P."/>
            <person name="Henrissat B."/>
            <person name="Record E."/>
        </authorList>
    </citation>
    <scope>NUCLEOTIDE SEQUENCE [LARGE SCALE GENOMIC DNA]</scope>
    <source>
        <strain evidence="10">BRFM137</strain>
    </source>
</reference>
<feature type="region of interest" description="Disordered" evidence="8">
    <location>
        <begin position="97"/>
        <end position="126"/>
    </location>
</feature>
<proteinExistence type="predicted"/>
<dbReference type="PROSITE" id="PS50011">
    <property type="entry name" value="PROTEIN_KINASE_DOM"/>
    <property type="match status" value="1"/>
</dbReference>
<dbReference type="SUPFAM" id="SSF56112">
    <property type="entry name" value="Protein kinase-like (PK-like)"/>
    <property type="match status" value="1"/>
</dbReference>
<evidence type="ECO:0000256" key="4">
    <source>
        <dbReference type="ARBA" id="ARBA00022741"/>
    </source>
</evidence>
<organism evidence="10 11">
    <name type="scientific">Pycnoporus cinnabarinus</name>
    <name type="common">Cinnabar-red polypore</name>
    <name type="synonym">Trametes cinnabarina</name>
    <dbReference type="NCBI Taxonomy" id="5643"/>
    <lineage>
        <taxon>Eukaryota</taxon>
        <taxon>Fungi</taxon>
        <taxon>Dikarya</taxon>
        <taxon>Basidiomycota</taxon>
        <taxon>Agaricomycotina</taxon>
        <taxon>Agaricomycetes</taxon>
        <taxon>Polyporales</taxon>
        <taxon>Polyporaceae</taxon>
        <taxon>Trametes</taxon>
    </lineage>
</organism>
<evidence type="ECO:0000313" key="11">
    <source>
        <dbReference type="Proteomes" id="UP000029665"/>
    </source>
</evidence>
<dbReference type="GO" id="GO:0005634">
    <property type="term" value="C:nucleus"/>
    <property type="evidence" value="ECO:0007669"/>
    <property type="project" value="TreeGrafter"/>
</dbReference>
<evidence type="ECO:0000256" key="1">
    <source>
        <dbReference type="ARBA" id="ARBA00012513"/>
    </source>
</evidence>
<evidence type="ECO:0000313" key="10">
    <source>
        <dbReference type="EMBL" id="CDO69581.1"/>
    </source>
</evidence>
<name>A0A060S5U1_PYCCI</name>
<evidence type="ECO:0000256" key="8">
    <source>
        <dbReference type="SAM" id="MobiDB-lite"/>
    </source>
</evidence>
<feature type="coiled-coil region" evidence="7">
    <location>
        <begin position="132"/>
        <end position="159"/>
    </location>
</feature>
<evidence type="ECO:0000256" key="5">
    <source>
        <dbReference type="ARBA" id="ARBA00022777"/>
    </source>
</evidence>
<dbReference type="Pfam" id="PF00069">
    <property type="entry name" value="Pkinase"/>
    <property type="match status" value="1"/>
</dbReference>
<dbReference type="SMART" id="SM00220">
    <property type="entry name" value="S_TKc"/>
    <property type="match status" value="1"/>
</dbReference>
<feature type="region of interest" description="Disordered" evidence="8">
    <location>
        <begin position="1"/>
        <end position="22"/>
    </location>
</feature>
<accession>A0A060S5U1</accession>
<dbReference type="Gene3D" id="1.10.510.10">
    <property type="entry name" value="Transferase(Phosphotransferase) domain 1"/>
    <property type="match status" value="1"/>
</dbReference>
<evidence type="ECO:0000259" key="9">
    <source>
        <dbReference type="PROSITE" id="PS50011"/>
    </source>
</evidence>
<dbReference type="PROSITE" id="PS00108">
    <property type="entry name" value="PROTEIN_KINASE_ST"/>
    <property type="match status" value="1"/>
</dbReference>
<dbReference type="OrthoDB" id="10020333at2759"/>
<feature type="compositionally biased region" description="Polar residues" evidence="8">
    <location>
        <begin position="9"/>
        <end position="21"/>
    </location>
</feature>
<evidence type="ECO:0000256" key="3">
    <source>
        <dbReference type="ARBA" id="ARBA00022679"/>
    </source>
</evidence>
<keyword evidence="11" id="KW-1185">Reference proteome</keyword>
<dbReference type="STRING" id="5643.A0A060S5U1"/>
<sequence length="371" mass="42428">MAATALLSRHSSNPLEVSSSDTRNRAYLKELMQAQQMSHPYGADLQSSDDPLNEINFPELERYHTHLAQLYPDAQTSAYQYTASTSNMRAKELEEDIFSDGGSEDEEMEQDPEPEEEDVDEGAETDEELSIYLKSREEQAEIEEEIMDLELAVPQLMEDYKIIDRLGTGTFSAVYKAIDLGYHTKWHNAEWHGNHPPSSSAYYQSVPHPPGNKVFVAIKRIYVTSGPERIRNELMIMEDCRGCRHVSQLITAFRHEDQVVAIMPYHKNDDFRVYAALSRCIHIAYAGQQDYFRYLPLEGVKAYFRCMFRALRDIHIRGIIHRDVKPANFLFDPRTGVGTLCDFGLACVRILSQSYLYVHVAYTLVILPPSG</sequence>
<keyword evidence="5" id="KW-0418">Kinase</keyword>
<evidence type="ECO:0000256" key="7">
    <source>
        <dbReference type="SAM" id="Coils"/>
    </source>
</evidence>
<dbReference type="Gene3D" id="3.30.200.20">
    <property type="entry name" value="Phosphorylase Kinase, domain 1"/>
    <property type="match status" value="1"/>
</dbReference>
<protein>
    <recommendedName>
        <fullName evidence="1">non-specific serine/threonine protein kinase</fullName>
        <ecNumber evidence="1">2.7.11.1</ecNumber>
    </recommendedName>
</protein>